<evidence type="ECO:0000313" key="2">
    <source>
        <dbReference type="EMBL" id="EER04505.1"/>
    </source>
</evidence>
<reference evidence="2 3" key="1">
    <citation type="submission" date="2008-07" db="EMBL/GenBank/DDBJ databases">
        <authorList>
            <person name="El-Sayed N."/>
            <person name="Caler E."/>
            <person name="Inman J."/>
            <person name="Amedeo P."/>
            <person name="Hass B."/>
            <person name="Wortman J."/>
        </authorList>
    </citation>
    <scope>NUCLEOTIDE SEQUENCE [LARGE SCALE GENOMIC DNA]</scope>
    <source>
        <strain evidence="3">ATCC 50983 / TXsc</strain>
    </source>
</reference>
<proteinExistence type="predicted"/>
<organism evidence="3">
    <name type="scientific">Perkinsus marinus (strain ATCC 50983 / TXsc)</name>
    <dbReference type="NCBI Taxonomy" id="423536"/>
    <lineage>
        <taxon>Eukaryota</taxon>
        <taxon>Sar</taxon>
        <taxon>Alveolata</taxon>
        <taxon>Perkinsozoa</taxon>
        <taxon>Perkinsea</taxon>
        <taxon>Perkinsida</taxon>
        <taxon>Perkinsidae</taxon>
        <taxon>Perkinsus</taxon>
    </lineage>
</organism>
<dbReference type="InParanoid" id="C5LFI9"/>
<feature type="non-terminal residue" evidence="2">
    <location>
        <position position="234"/>
    </location>
</feature>
<accession>C5LFI9</accession>
<evidence type="ECO:0000256" key="1">
    <source>
        <dbReference type="SAM" id="MobiDB-lite"/>
    </source>
</evidence>
<dbReference type="AlphaFoldDB" id="C5LFI9"/>
<feature type="region of interest" description="Disordered" evidence="1">
    <location>
        <begin position="200"/>
        <end position="234"/>
    </location>
</feature>
<sequence length="234" mass="25064">MPAAAALTTKSESPPEALSGDQESTGLRLSVSVESIVGLMSSRATFLELDLSSIGKEEQSLVVRSEAPGKAEERPSRLGIGQSGWTFNQQQAGDGDEGPKSQWVVNVSMDDTFHTKICLGMLHLRLLDADRDGTVVASGQVPLRSLLHETCALEGHYPLILAAEYLDKASEEEEGPGAEPNSCRDPAELQVEQAPTLDAHVRIGTDNLIGDKKSPSGGTPFPLGDVEDFPEDWR</sequence>
<feature type="region of interest" description="Disordered" evidence="1">
    <location>
        <begin position="64"/>
        <end position="99"/>
    </location>
</feature>
<evidence type="ECO:0000313" key="3">
    <source>
        <dbReference type="Proteomes" id="UP000007800"/>
    </source>
</evidence>
<protein>
    <submittedName>
        <fullName evidence="2">Uncharacterized protein</fullName>
    </submittedName>
</protein>
<feature type="region of interest" description="Disordered" evidence="1">
    <location>
        <begin position="1"/>
        <end position="25"/>
    </location>
</feature>
<dbReference type="Proteomes" id="UP000007800">
    <property type="component" value="Unassembled WGS sequence"/>
</dbReference>
<dbReference type="GeneID" id="9037376"/>
<dbReference type="EMBL" id="GG681511">
    <property type="protein sequence ID" value="EER04505.1"/>
    <property type="molecule type" value="Genomic_DNA"/>
</dbReference>
<keyword evidence="3" id="KW-1185">Reference proteome</keyword>
<name>C5LFI9_PERM5</name>
<feature type="compositionally biased region" description="Polar residues" evidence="1">
    <location>
        <begin position="83"/>
        <end position="92"/>
    </location>
</feature>
<dbReference type="RefSeq" id="XP_002772689.1">
    <property type="nucleotide sequence ID" value="XM_002772643.1"/>
</dbReference>
<feature type="compositionally biased region" description="Acidic residues" evidence="1">
    <location>
        <begin position="225"/>
        <end position="234"/>
    </location>
</feature>
<feature type="compositionally biased region" description="Basic and acidic residues" evidence="1">
    <location>
        <begin position="200"/>
        <end position="214"/>
    </location>
</feature>
<gene>
    <name evidence="2" type="ORF">Pmar_PMAR013330</name>
</gene>
<feature type="compositionally biased region" description="Basic and acidic residues" evidence="1">
    <location>
        <begin position="67"/>
        <end position="76"/>
    </location>
</feature>